<protein>
    <recommendedName>
        <fullName evidence="3">F-box domain-containing protein</fullName>
    </recommendedName>
</protein>
<proteinExistence type="predicted"/>
<dbReference type="RefSeq" id="XP_009653192.1">
    <property type="nucleotide sequence ID" value="XM_009654897.1"/>
</dbReference>
<dbReference type="AlphaFoldDB" id="G2X4S9"/>
<reference evidence="1 2" key="1">
    <citation type="submission" date="2008-03" db="EMBL/GenBank/DDBJ databases">
        <title>The Genome Sequence of Verticillium dahliae VdLs.17.</title>
        <authorList>
            <consortium name="The Broad Institute Genome Sequencing Platform"/>
            <person name="Ma L.-J.J."/>
            <person name="Klosterman S.J."/>
            <person name="Subbarao K."/>
            <person name="Dobinson K."/>
            <person name="Veronese P."/>
            <person name="Kang S."/>
            <person name="Gold S.E."/>
            <person name="Young S."/>
            <person name="Jaffe D."/>
            <person name="Gnerre S."/>
            <person name="Berlin A."/>
            <person name="Heiman D."/>
            <person name="Hepburn T."/>
            <person name="Sykes S."/>
            <person name="Alvarado L."/>
            <person name="Kodira C.D."/>
            <person name="Lander E."/>
            <person name="Galagan J."/>
            <person name="Nusbaum C."/>
            <person name="Birren B."/>
        </authorList>
    </citation>
    <scope>NUCLEOTIDE SEQUENCE [LARGE SCALE GENOMIC DNA]</scope>
    <source>
        <strain evidence="2">VdLs.17 / ATCC MYA-4575 / FGSC 10137</strain>
    </source>
</reference>
<keyword evidence="2" id="KW-1185">Reference proteome</keyword>
<organism evidence="1 2">
    <name type="scientific">Verticillium dahliae (strain VdLs.17 / ATCC MYA-4575 / FGSC 10137)</name>
    <name type="common">Verticillium wilt</name>
    <dbReference type="NCBI Taxonomy" id="498257"/>
    <lineage>
        <taxon>Eukaryota</taxon>
        <taxon>Fungi</taxon>
        <taxon>Dikarya</taxon>
        <taxon>Ascomycota</taxon>
        <taxon>Pezizomycotina</taxon>
        <taxon>Sordariomycetes</taxon>
        <taxon>Hypocreomycetidae</taxon>
        <taxon>Glomerellales</taxon>
        <taxon>Plectosphaerellaceae</taxon>
        <taxon>Verticillium</taxon>
    </lineage>
</organism>
<sequence length="398" mass="45898">MATNPKLADLLKRNAPVLDSLYSFLTIADVQRLHRVCKAFWWLSDDIRSRLKTKLKTKLKQFVDEPQTFLQQLKVNRGLVHGLFVLNVLTLNRSQDRFLDVHVEHGAPFDSFADYLENTEHYVLQSIETKYSIYGRGSATATTIRLRAYNGAPGQAILNSSFTTADVNVISWNKIYSVFPSMTIDDHEFYPLKPLDDSFGVHLKELSRHGWTTRDLRWPDTTTRPLRGSGQRRFGDSLSLVFQLGDDSMELTDLEITMFSRSIEYSQFDVIEVQLPRLGFGRAASNGGMNPIPFPRSSIRMEVNEVASPALRFRYTCGDKTHHKSWFQFIEERLRRWALVELFKMSPEGRPNNFANAGPPQNFRISLPSGFEAPKDWDYADDQMPPWFDFWEKQKDPA</sequence>
<accession>G2X4S9</accession>
<dbReference type="Proteomes" id="UP000001611">
    <property type="component" value="Chromosome 4"/>
</dbReference>
<name>G2X4S9_VERDV</name>
<dbReference type="GeneID" id="20706624"/>
<dbReference type="eggNOG" id="ENOG502S6I6">
    <property type="taxonomic scope" value="Eukaryota"/>
</dbReference>
<evidence type="ECO:0000313" key="2">
    <source>
        <dbReference type="Proteomes" id="UP000001611"/>
    </source>
</evidence>
<dbReference type="InParanoid" id="G2X4S9"/>
<dbReference type="KEGG" id="vda:VDAG_05161"/>
<dbReference type="EMBL" id="DS572703">
    <property type="protein sequence ID" value="EGY23723.1"/>
    <property type="molecule type" value="Genomic_DNA"/>
</dbReference>
<evidence type="ECO:0000313" key="1">
    <source>
        <dbReference type="EMBL" id="EGY23723.1"/>
    </source>
</evidence>
<gene>
    <name evidence="1" type="ORF">VDAG_05161</name>
</gene>
<dbReference type="HOGENOM" id="CLU_036419_1_0_1"/>
<dbReference type="OrthoDB" id="10025998at2759"/>
<dbReference type="OMA" id="RRWAWLE"/>
<evidence type="ECO:0008006" key="3">
    <source>
        <dbReference type="Google" id="ProtNLM"/>
    </source>
</evidence>